<dbReference type="Proteomes" id="UP000290057">
    <property type="component" value="Chromosome"/>
</dbReference>
<feature type="signal peptide" evidence="1">
    <location>
        <begin position="1"/>
        <end position="22"/>
    </location>
</feature>
<dbReference type="AlphaFoldDB" id="A0A3T1CIY0"/>
<organism evidence="2 3">
    <name type="scientific">Qipengyuania flava</name>
    <dbReference type="NCBI Taxonomy" id="192812"/>
    <lineage>
        <taxon>Bacteria</taxon>
        <taxon>Pseudomonadati</taxon>
        <taxon>Pseudomonadota</taxon>
        <taxon>Alphaproteobacteria</taxon>
        <taxon>Sphingomonadales</taxon>
        <taxon>Erythrobacteraceae</taxon>
        <taxon>Qipengyuania</taxon>
    </lineage>
</organism>
<dbReference type="EMBL" id="AP019389">
    <property type="protein sequence ID" value="BBI20873.1"/>
    <property type="molecule type" value="Genomic_DNA"/>
</dbReference>
<evidence type="ECO:0008006" key="4">
    <source>
        <dbReference type="Google" id="ProtNLM"/>
    </source>
</evidence>
<sequence>MRTAIYGAAVLVAAAFAAPLSAQSSADERLGELADAFYDYRLEQFGLTETANGATEQGAHLPSVTAAAHRERAKRYADFLARLDAIDRAELTENARTNALVLRTLLEAEIGDARFAEWEMPFDSDSNFWSYLAPRGGFTSVGQYENYIGRMRDIPRYFAEHTANSRAGLARGFSVPRVTLEGRDVSIASYLVDDPERSPFWAPFADMPRSIPADEQERLRKAGRAAIEQHVTPAYAKWLTFFREEYLPNTRTSFGASEFPEGAAYYAQQIRQYTTLDLTAEQIHEIGLAEVARITAEMEKVKAEAGFAGTLAEFVSFLRTDPQFVARSGDELMGVSAYVAKRVDGKLADYFGFLPRHRYTIRPVDPAIAPFYTAGRGGLDACQMNTYDLPSRPLYNIPALTLHECAPGHSFQAAVALEQEEAPRFRRRTYFSGFGEGWGLYVEYLGEEMGIYRTPYEKFGRLSYEMWRAARLVIDSGIHHYGWSRERAVDYLASHTALSEREVGTEIDRYISWPGQALAYKLGEMTMRRVRAKAEAELGPRFDIRKFHDVVLSLGSVPLTALEARIDAFIADGGEGLPGVTYD</sequence>
<accession>A0A3T1CIY0</accession>
<keyword evidence="3" id="KW-1185">Reference proteome</keyword>
<reference evidence="2 3" key="1">
    <citation type="submission" date="2019-01" db="EMBL/GenBank/DDBJ databases">
        <title>Complete genome sequence of Erythrobacter flavus KJ5.</title>
        <authorList>
            <person name="Kanesaki Y."/>
            <person name="Brotosudarmo T."/>
            <person name="Moriuchi R."/>
            <person name="Awai K."/>
        </authorList>
    </citation>
    <scope>NUCLEOTIDE SEQUENCE [LARGE SCALE GENOMIC DNA]</scope>
    <source>
        <strain evidence="2 3">KJ5</strain>
    </source>
</reference>
<dbReference type="PANTHER" id="PTHR33361:SF2">
    <property type="entry name" value="DUF885 DOMAIN-CONTAINING PROTEIN"/>
    <property type="match status" value="1"/>
</dbReference>
<evidence type="ECO:0000313" key="3">
    <source>
        <dbReference type="Proteomes" id="UP000290057"/>
    </source>
</evidence>
<protein>
    <recommendedName>
        <fullName evidence="4">DUF885 domain-containing protein</fullName>
    </recommendedName>
</protein>
<feature type="chain" id="PRO_5019465256" description="DUF885 domain-containing protein" evidence="1">
    <location>
        <begin position="23"/>
        <end position="583"/>
    </location>
</feature>
<dbReference type="PANTHER" id="PTHR33361">
    <property type="entry name" value="GLR0591 PROTEIN"/>
    <property type="match status" value="1"/>
</dbReference>
<proteinExistence type="predicted"/>
<keyword evidence="1" id="KW-0732">Signal</keyword>
<name>A0A3T1CIY0_9SPHN</name>
<evidence type="ECO:0000256" key="1">
    <source>
        <dbReference type="SAM" id="SignalP"/>
    </source>
</evidence>
<gene>
    <name evidence="2" type="ORF">EKJ_17200</name>
</gene>
<dbReference type="InterPro" id="IPR010281">
    <property type="entry name" value="DUF885"/>
</dbReference>
<dbReference type="RefSeq" id="WP_130586568.1">
    <property type="nucleotide sequence ID" value="NZ_AP019389.1"/>
</dbReference>
<dbReference type="Pfam" id="PF05960">
    <property type="entry name" value="DUF885"/>
    <property type="match status" value="1"/>
</dbReference>
<evidence type="ECO:0000313" key="2">
    <source>
        <dbReference type="EMBL" id="BBI20873.1"/>
    </source>
</evidence>